<dbReference type="InterPro" id="IPR028101">
    <property type="entry name" value="DUF4616"/>
</dbReference>
<evidence type="ECO:0000313" key="1">
    <source>
        <dbReference type="EMBL" id="MEQ2190849.1"/>
    </source>
</evidence>
<organism evidence="1 2">
    <name type="scientific">Xenoophorus captivus</name>
    <dbReference type="NCBI Taxonomy" id="1517983"/>
    <lineage>
        <taxon>Eukaryota</taxon>
        <taxon>Metazoa</taxon>
        <taxon>Chordata</taxon>
        <taxon>Craniata</taxon>
        <taxon>Vertebrata</taxon>
        <taxon>Euteleostomi</taxon>
        <taxon>Actinopterygii</taxon>
        <taxon>Neopterygii</taxon>
        <taxon>Teleostei</taxon>
        <taxon>Neoteleostei</taxon>
        <taxon>Acanthomorphata</taxon>
        <taxon>Ovalentaria</taxon>
        <taxon>Atherinomorphae</taxon>
        <taxon>Cyprinodontiformes</taxon>
        <taxon>Goodeidae</taxon>
        <taxon>Xenoophorus</taxon>
    </lineage>
</organism>
<gene>
    <name evidence="1" type="ORF">XENOCAPTIV_012335</name>
</gene>
<evidence type="ECO:0000313" key="2">
    <source>
        <dbReference type="Proteomes" id="UP001434883"/>
    </source>
</evidence>
<sequence length="143" mass="16134">MLPLCLDARHTMKRCAGTSGTASQITQRKRQPLKSLLGAGQELLEARQSVLEAEELSFWKGVTIDLMSDEEDGSFEGVSGWIVRPPRFRSQELSDLCVKLQKRLEADPKYSLTHHRRLHIGEFSSRTPPLHGPELDKFFSSTV</sequence>
<dbReference type="Proteomes" id="UP001434883">
    <property type="component" value="Unassembled WGS sequence"/>
</dbReference>
<dbReference type="PANTHER" id="PTHR14375">
    <property type="entry name" value="SIMILAR TO RIKEN CDNA 4931414P19"/>
    <property type="match status" value="1"/>
</dbReference>
<protein>
    <submittedName>
        <fullName evidence="1">Uncharacterized protein</fullName>
    </submittedName>
</protein>
<reference evidence="1 2" key="1">
    <citation type="submission" date="2021-06" db="EMBL/GenBank/DDBJ databases">
        <authorList>
            <person name="Palmer J.M."/>
        </authorList>
    </citation>
    <scope>NUCLEOTIDE SEQUENCE [LARGE SCALE GENOMIC DNA]</scope>
    <source>
        <strain evidence="1 2">XC_2019</strain>
        <tissue evidence="1">Muscle</tissue>
    </source>
</reference>
<proteinExistence type="predicted"/>
<dbReference type="PANTHER" id="PTHR14375:SF2">
    <property type="entry name" value="SIMILAR TO RIKEN CDNA 4931414P19"/>
    <property type="match status" value="1"/>
</dbReference>
<dbReference type="EMBL" id="JAHRIN010000258">
    <property type="protein sequence ID" value="MEQ2190849.1"/>
    <property type="molecule type" value="Genomic_DNA"/>
</dbReference>
<comment type="caution">
    <text evidence="1">The sequence shown here is derived from an EMBL/GenBank/DDBJ whole genome shotgun (WGS) entry which is preliminary data.</text>
</comment>
<name>A0ABV0Q4Y5_9TELE</name>
<dbReference type="Pfam" id="PF15394">
    <property type="entry name" value="DUF4616"/>
    <property type="match status" value="1"/>
</dbReference>
<keyword evidence="2" id="KW-1185">Reference proteome</keyword>
<accession>A0ABV0Q4Y5</accession>